<sequence length="329" mass="36456">MMAVASDSRSYNIKYAGWIPKIRSDIDPMSRIDLLKVLDTAETNGHIILHGLPKDFQEDASLQINPDGVKVTSLRSQDVLLTVPINMLASVGLVTEDTINIVPLMIGLDNDINDLAVIYTKTKEQALNICDFMNTCFQTAYQEIIANPEKVEKRNPVKMGMFTTDYGSGNALQSPALATEYSQTLSTSTASSPQNEEMINEYITMISVCLSQEELNQFAILMKRWRQGEIPILEFGQKLLEIYGPERKHLLARMKHLLRGIAADELDQLSKFLQANGITENAAASPLLTAEMSLTDGGSPAFDSISEASGIVPRITSCFLIFFFIFFKG</sequence>
<dbReference type="Proteomes" id="UP000887576">
    <property type="component" value="Unplaced"/>
</dbReference>
<accession>A0AC34QJV2</accession>
<organism evidence="1 2">
    <name type="scientific">Panagrolaimus sp. JU765</name>
    <dbReference type="NCBI Taxonomy" id="591449"/>
    <lineage>
        <taxon>Eukaryota</taxon>
        <taxon>Metazoa</taxon>
        <taxon>Ecdysozoa</taxon>
        <taxon>Nematoda</taxon>
        <taxon>Chromadorea</taxon>
        <taxon>Rhabditida</taxon>
        <taxon>Tylenchina</taxon>
        <taxon>Panagrolaimomorpha</taxon>
        <taxon>Panagrolaimoidea</taxon>
        <taxon>Panagrolaimidae</taxon>
        <taxon>Panagrolaimus</taxon>
    </lineage>
</organism>
<dbReference type="WBParaSite" id="JU765_v2.g16988.t1">
    <property type="protein sequence ID" value="JU765_v2.g16988.t1"/>
    <property type="gene ID" value="JU765_v2.g16988"/>
</dbReference>
<name>A0AC34QJV2_9BILA</name>
<reference evidence="2" key="1">
    <citation type="submission" date="2022-11" db="UniProtKB">
        <authorList>
            <consortium name="WormBaseParasite"/>
        </authorList>
    </citation>
    <scope>IDENTIFICATION</scope>
</reference>
<proteinExistence type="predicted"/>
<evidence type="ECO:0000313" key="1">
    <source>
        <dbReference type="Proteomes" id="UP000887576"/>
    </source>
</evidence>
<evidence type="ECO:0000313" key="2">
    <source>
        <dbReference type="WBParaSite" id="JU765_v2.g16988.t1"/>
    </source>
</evidence>
<protein>
    <submittedName>
        <fullName evidence="2">Cerebral cavernous malformations 2 harmonin-homology domain-containing protein</fullName>
    </submittedName>
</protein>